<dbReference type="EMBL" id="JAAHFQ010000077">
    <property type="protein sequence ID" value="NER27150.1"/>
    <property type="molecule type" value="Genomic_DNA"/>
</dbReference>
<feature type="transmembrane region" description="Helical" evidence="1">
    <location>
        <begin position="225"/>
        <end position="242"/>
    </location>
</feature>
<keyword evidence="1" id="KW-0472">Membrane</keyword>
<feature type="transmembrane region" description="Helical" evidence="1">
    <location>
        <begin position="100"/>
        <end position="120"/>
    </location>
</feature>
<feature type="transmembrane region" description="Helical" evidence="1">
    <location>
        <begin position="127"/>
        <end position="144"/>
    </location>
</feature>
<reference evidence="2" key="1">
    <citation type="submission" date="2019-11" db="EMBL/GenBank/DDBJ databases">
        <title>Genomic insights into an expanded diversity of filamentous marine cyanobacteria reveals the extraordinary biosynthetic potential of Moorea and Okeania.</title>
        <authorList>
            <person name="Ferreira Leao T."/>
            <person name="Wang M."/>
            <person name="Moss N."/>
            <person name="Da Silva R."/>
            <person name="Sanders J."/>
            <person name="Nurk S."/>
            <person name="Gurevich A."/>
            <person name="Humphrey G."/>
            <person name="Reher R."/>
            <person name="Zhu Q."/>
            <person name="Belda-Ferre P."/>
            <person name="Glukhov E."/>
            <person name="Rex R."/>
            <person name="Dorrestein P.C."/>
            <person name="Knight R."/>
            <person name="Pevzner P."/>
            <person name="Gerwick W.H."/>
            <person name="Gerwick L."/>
        </authorList>
    </citation>
    <scope>NUCLEOTIDE SEQUENCE</scope>
    <source>
        <strain evidence="2">SIO1C4</strain>
    </source>
</reference>
<accession>A0A6B3N6C7</accession>
<evidence type="ECO:0008006" key="3">
    <source>
        <dbReference type="Google" id="ProtNLM"/>
    </source>
</evidence>
<evidence type="ECO:0000313" key="2">
    <source>
        <dbReference type="EMBL" id="NER27150.1"/>
    </source>
</evidence>
<feature type="transmembrane region" description="Helical" evidence="1">
    <location>
        <begin position="254"/>
        <end position="272"/>
    </location>
</feature>
<feature type="transmembrane region" description="Helical" evidence="1">
    <location>
        <begin position="345"/>
        <end position="364"/>
    </location>
</feature>
<feature type="transmembrane region" description="Helical" evidence="1">
    <location>
        <begin position="150"/>
        <end position="171"/>
    </location>
</feature>
<name>A0A6B3N6C7_9CYAN</name>
<feature type="transmembrane region" description="Helical" evidence="1">
    <location>
        <begin position="311"/>
        <end position="333"/>
    </location>
</feature>
<organism evidence="2">
    <name type="scientific">Symploca sp. SIO1C4</name>
    <dbReference type="NCBI Taxonomy" id="2607765"/>
    <lineage>
        <taxon>Bacteria</taxon>
        <taxon>Bacillati</taxon>
        <taxon>Cyanobacteriota</taxon>
        <taxon>Cyanophyceae</taxon>
        <taxon>Coleofasciculales</taxon>
        <taxon>Coleofasciculaceae</taxon>
        <taxon>Symploca</taxon>
    </lineage>
</organism>
<feature type="transmembrane region" description="Helical" evidence="1">
    <location>
        <begin position="376"/>
        <end position="394"/>
    </location>
</feature>
<feature type="transmembrane region" description="Helical" evidence="1">
    <location>
        <begin position="20"/>
        <end position="38"/>
    </location>
</feature>
<comment type="caution">
    <text evidence="2">The sequence shown here is derived from an EMBL/GenBank/DDBJ whole genome shotgun (WGS) entry which is preliminary data.</text>
</comment>
<feature type="transmembrane region" description="Helical" evidence="1">
    <location>
        <begin position="183"/>
        <end position="205"/>
    </location>
</feature>
<sequence>MNKQGVAVLNNHISLSKLQIYLLIIYLLPLALILWFIASFSVNVPVGDQFALISFFDKIATGNVNFKDFFYQHNEHRIFFPRIIFLILAFTSNWQIKIELYFSLFLAIFNFCAIYKIAAISQKERNILFHSFNILTCVLTFSLVQNENWLWGFQVSWFLINTCVILSVLLLSLTNTWSTSIKLTLAALCCFIASFSSAHGLFSWLAVIPSVASVEGNTKSSKIRLLLWISFFIISCAFYSIGYHKPGHHPDTLFFFKEPLAAISYLLTIIGTPVGKLFLPRMISGLIILFSFIFFNVYYIYNYKSKFAYDLAPWLSIGWFASFFALITTVGRAGFGIEQASSSRYTTVMILLIISCLQMWRLLIYHRQEWFSKNNYLRLGSYLLVGILAVNFITGSTSAIANGRATWLDRSRGKTCLEIIHFFNKSISESPDNCLKFIFPDPALVISSAETLQKLGFRHFPRDIAFIAEPTKIHGYVDISPKTDQLLTLSRNGSVTLAGWAILPDSSQQPNLVLLSHGNNQSFFASAVVNIDSSDVANNLKSNRYKKSGWQANIYPKSIPLGETVIKAWVYNQEQKQFVKLSGESKIKVVE</sequence>
<feature type="transmembrane region" description="Helical" evidence="1">
    <location>
        <begin position="278"/>
        <end position="299"/>
    </location>
</feature>
<gene>
    <name evidence="2" type="ORF">F6J89_05805</name>
</gene>
<keyword evidence="1" id="KW-1133">Transmembrane helix</keyword>
<keyword evidence="1" id="KW-0812">Transmembrane</keyword>
<evidence type="ECO:0000256" key="1">
    <source>
        <dbReference type="SAM" id="Phobius"/>
    </source>
</evidence>
<dbReference type="AlphaFoldDB" id="A0A6B3N6C7"/>
<proteinExistence type="predicted"/>
<protein>
    <recommendedName>
        <fullName evidence="3">YfhO family protein</fullName>
    </recommendedName>
</protein>